<protein>
    <submittedName>
        <fullName evidence="8">ABC transporter ATP-binding protein</fullName>
    </submittedName>
</protein>
<keyword evidence="3" id="KW-0547">Nucleotide-binding</keyword>
<evidence type="ECO:0000256" key="4">
    <source>
        <dbReference type="ARBA" id="ARBA00022840"/>
    </source>
</evidence>
<dbReference type="InterPro" id="IPR027417">
    <property type="entry name" value="P-loop_NTPase"/>
</dbReference>
<evidence type="ECO:0000256" key="6">
    <source>
        <dbReference type="ARBA" id="ARBA00037066"/>
    </source>
</evidence>
<gene>
    <name evidence="8" type="ORF">GCM10022279_00560</name>
</gene>
<sequence length="267" mass="28984">MSAEPMQAEHKTSHDAALVARRVGVAYGARPILQSVDLALAEGRWTSIVGPNGAGKSTLLKVLAGLLAPASGQVLLLGRELRAWGRRERALALAWLGQNEATADDLRVYDVAMLGRLPHQRWMQPASAADHAAVEQALRATQAWDWRDRPLAQLSGGERQRVLLARVLAVQARVLLMDEPLANLDPPHQADWLALVRNEVARGCTVVSVLHEVGMALAADELVVMRAGQVVHHGGCADERTHRAVEQVFDRRVAVHSLAGQWVALPC</sequence>
<dbReference type="Gene3D" id="3.40.50.300">
    <property type="entry name" value="P-loop containing nucleotide triphosphate hydrolases"/>
    <property type="match status" value="1"/>
</dbReference>
<keyword evidence="9" id="KW-1185">Reference proteome</keyword>
<accession>A0ABP7QE39</accession>
<evidence type="ECO:0000259" key="7">
    <source>
        <dbReference type="PROSITE" id="PS50893"/>
    </source>
</evidence>
<dbReference type="GO" id="GO:0005524">
    <property type="term" value="F:ATP binding"/>
    <property type="evidence" value="ECO:0007669"/>
    <property type="project" value="UniProtKB-KW"/>
</dbReference>
<evidence type="ECO:0000313" key="8">
    <source>
        <dbReference type="EMBL" id="GAA3980808.1"/>
    </source>
</evidence>
<dbReference type="EMBL" id="BAABBP010000001">
    <property type="protein sequence ID" value="GAA3980808.1"/>
    <property type="molecule type" value="Genomic_DNA"/>
</dbReference>
<dbReference type="InterPro" id="IPR003593">
    <property type="entry name" value="AAA+_ATPase"/>
</dbReference>
<keyword evidence="2" id="KW-0472">Membrane</keyword>
<keyword evidence="2" id="KW-1003">Cell membrane</keyword>
<dbReference type="InterPro" id="IPR003439">
    <property type="entry name" value="ABC_transporter-like_ATP-bd"/>
</dbReference>
<evidence type="ECO:0000256" key="5">
    <source>
        <dbReference type="ARBA" id="ARBA00022967"/>
    </source>
</evidence>
<dbReference type="PANTHER" id="PTHR42794">
    <property type="entry name" value="HEMIN IMPORT ATP-BINDING PROTEIN HMUV"/>
    <property type="match status" value="1"/>
</dbReference>
<keyword evidence="4 8" id="KW-0067">ATP-binding</keyword>
<keyword evidence="1" id="KW-0813">Transport</keyword>
<dbReference type="PROSITE" id="PS50893">
    <property type="entry name" value="ABC_TRANSPORTER_2"/>
    <property type="match status" value="1"/>
</dbReference>
<dbReference type="Proteomes" id="UP001501627">
    <property type="component" value="Unassembled WGS sequence"/>
</dbReference>
<organism evidence="8 9">
    <name type="scientific">Comamonas faecalis</name>
    <dbReference type="NCBI Taxonomy" id="1387849"/>
    <lineage>
        <taxon>Bacteria</taxon>
        <taxon>Pseudomonadati</taxon>
        <taxon>Pseudomonadota</taxon>
        <taxon>Betaproteobacteria</taxon>
        <taxon>Burkholderiales</taxon>
        <taxon>Comamonadaceae</taxon>
        <taxon>Comamonas</taxon>
    </lineage>
</organism>
<evidence type="ECO:0000256" key="1">
    <source>
        <dbReference type="ARBA" id="ARBA00022448"/>
    </source>
</evidence>
<evidence type="ECO:0000313" key="9">
    <source>
        <dbReference type="Proteomes" id="UP001501627"/>
    </source>
</evidence>
<name>A0ABP7QE39_9BURK</name>
<keyword evidence="5" id="KW-1278">Translocase</keyword>
<evidence type="ECO:0000256" key="3">
    <source>
        <dbReference type="ARBA" id="ARBA00022741"/>
    </source>
</evidence>
<comment type="caution">
    <text evidence="8">The sequence shown here is derived from an EMBL/GenBank/DDBJ whole genome shotgun (WGS) entry which is preliminary data.</text>
</comment>
<dbReference type="SUPFAM" id="SSF52540">
    <property type="entry name" value="P-loop containing nucleoside triphosphate hydrolases"/>
    <property type="match status" value="1"/>
</dbReference>
<dbReference type="SMART" id="SM00382">
    <property type="entry name" value="AAA"/>
    <property type="match status" value="1"/>
</dbReference>
<reference evidence="9" key="1">
    <citation type="journal article" date="2019" name="Int. J. Syst. Evol. Microbiol.">
        <title>The Global Catalogue of Microorganisms (GCM) 10K type strain sequencing project: providing services to taxonomists for standard genome sequencing and annotation.</title>
        <authorList>
            <consortium name="The Broad Institute Genomics Platform"/>
            <consortium name="The Broad Institute Genome Sequencing Center for Infectious Disease"/>
            <person name="Wu L."/>
            <person name="Ma J."/>
        </authorList>
    </citation>
    <scope>NUCLEOTIDE SEQUENCE [LARGE SCALE GENOMIC DNA]</scope>
    <source>
        <strain evidence="9">JCM 17561</strain>
    </source>
</reference>
<feature type="domain" description="ABC transporter" evidence="7">
    <location>
        <begin position="18"/>
        <end position="252"/>
    </location>
</feature>
<dbReference type="InterPro" id="IPR017871">
    <property type="entry name" value="ABC_transporter-like_CS"/>
</dbReference>
<dbReference type="PANTHER" id="PTHR42794:SF1">
    <property type="entry name" value="HEMIN IMPORT ATP-BINDING PROTEIN HMUV"/>
    <property type="match status" value="1"/>
</dbReference>
<dbReference type="Pfam" id="PF00005">
    <property type="entry name" value="ABC_tran"/>
    <property type="match status" value="1"/>
</dbReference>
<comment type="function">
    <text evidence="6">Part of the ABC transporter complex HmuTUV involved in hemin import. Responsible for energy coupling to the transport system.</text>
</comment>
<dbReference type="PROSITE" id="PS00211">
    <property type="entry name" value="ABC_TRANSPORTER_1"/>
    <property type="match status" value="1"/>
</dbReference>
<proteinExistence type="predicted"/>
<evidence type="ECO:0000256" key="2">
    <source>
        <dbReference type="ARBA" id="ARBA00022475"/>
    </source>
</evidence>